<comment type="caution">
    <text evidence="1">The sequence shown here is derived from an EMBL/GenBank/DDBJ whole genome shotgun (WGS) entry which is preliminary data.</text>
</comment>
<evidence type="ECO:0000313" key="2">
    <source>
        <dbReference type="Proteomes" id="UP001221142"/>
    </source>
</evidence>
<dbReference type="SUPFAM" id="SSF81383">
    <property type="entry name" value="F-box domain"/>
    <property type="match status" value="1"/>
</dbReference>
<accession>A0AAD7CI93</accession>
<dbReference type="Proteomes" id="UP001221142">
    <property type="component" value="Unassembled WGS sequence"/>
</dbReference>
<evidence type="ECO:0000313" key="1">
    <source>
        <dbReference type="EMBL" id="KAJ7649818.1"/>
    </source>
</evidence>
<dbReference type="AlphaFoldDB" id="A0AAD7CI93"/>
<dbReference type="EMBL" id="JARKIF010000001">
    <property type="protein sequence ID" value="KAJ7649818.1"/>
    <property type="molecule type" value="Genomic_DNA"/>
</dbReference>
<keyword evidence="2" id="KW-1185">Reference proteome</keyword>
<dbReference type="InterPro" id="IPR036047">
    <property type="entry name" value="F-box-like_dom_sf"/>
</dbReference>
<evidence type="ECO:0008006" key="3">
    <source>
        <dbReference type="Google" id="ProtNLM"/>
    </source>
</evidence>
<gene>
    <name evidence="1" type="ORF">FB45DRAFT_718963</name>
</gene>
<feature type="non-terminal residue" evidence="1">
    <location>
        <position position="1"/>
    </location>
</feature>
<sequence length="98" mass="11059">ELQTAPILDAIQKAKTELARVEAAIANLTAQRAGLDDFIQSHTTVVGLRCFPNELLAEIFLRCVDYRSYFDPLTNGPWIVARVCRRWRNVALSCPGLW</sequence>
<organism evidence="1 2">
    <name type="scientific">Roridomyces roridus</name>
    <dbReference type="NCBI Taxonomy" id="1738132"/>
    <lineage>
        <taxon>Eukaryota</taxon>
        <taxon>Fungi</taxon>
        <taxon>Dikarya</taxon>
        <taxon>Basidiomycota</taxon>
        <taxon>Agaricomycotina</taxon>
        <taxon>Agaricomycetes</taxon>
        <taxon>Agaricomycetidae</taxon>
        <taxon>Agaricales</taxon>
        <taxon>Marasmiineae</taxon>
        <taxon>Mycenaceae</taxon>
        <taxon>Roridomyces</taxon>
    </lineage>
</organism>
<proteinExistence type="predicted"/>
<reference evidence="1" key="1">
    <citation type="submission" date="2023-03" db="EMBL/GenBank/DDBJ databases">
        <title>Massive genome expansion in bonnet fungi (Mycena s.s.) driven by repeated elements and novel gene families across ecological guilds.</title>
        <authorList>
            <consortium name="Lawrence Berkeley National Laboratory"/>
            <person name="Harder C.B."/>
            <person name="Miyauchi S."/>
            <person name="Viragh M."/>
            <person name="Kuo A."/>
            <person name="Thoen E."/>
            <person name="Andreopoulos B."/>
            <person name="Lu D."/>
            <person name="Skrede I."/>
            <person name="Drula E."/>
            <person name="Henrissat B."/>
            <person name="Morin E."/>
            <person name="Kohler A."/>
            <person name="Barry K."/>
            <person name="LaButti K."/>
            <person name="Morin E."/>
            <person name="Salamov A."/>
            <person name="Lipzen A."/>
            <person name="Mereny Z."/>
            <person name="Hegedus B."/>
            <person name="Baldrian P."/>
            <person name="Stursova M."/>
            <person name="Weitz H."/>
            <person name="Taylor A."/>
            <person name="Grigoriev I.V."/>
            <person name="Nagy L.G."/>
            <person name="Martin F."/>
            <person name="Kauserud H."/>
        </authorList>
    </citation>
    <scope>NUCLEOTIDE SEQUENCE</scope>
    <source>
        <strain evidence="1">9284</strain>
    </source>
</reference>
<name>A0AAD7CI93_9AGAR</name>
<feature type="non-terminal residue" evidence="1">
    <location>
        <position position="98"/>
    </location>
</feature>
<protein>
    <recommendedName>
        <fullName evidence="3">F-box domain-containing protein</fullName>
    </recommendedName>
</protein>
<dbReference type="Gene3D" id="1.20.1280.50">
    <property type="match status" value="1"/>
</dbReference>